<evidence type="ECO:0000313" key="1">
    <source>
        <dbReference type="EMBL" id="GIQ79948.1"/>
    </source>
</evidence>
<organism evidence="4 5">
    <name type="scientific">Kipferlia bialata</name>
    <dbReference type="NCBI Taxonomy" id="797122"/>
    <lineage>
        <taxon>Eukaryota</taxon>
        <taxon>Metamonada</taxon>
        <taxon>Carpediemonas-like organisms</taxon>
        <taxon>Kipferlia</taxon>
    </lineage>
</organism>
<evidence type="ECO:0000313" key="2">
    <source>
        <dbReference type="EMBL" id="GIQ80960.1"/>
    </source>
</evidence>
<name>A0A9K3GEF9_9EUKA</name>
<gene>
    <name evidence="1" type="ORF">KIPB_000662</name>
    <name evidence="2" type="ORF">KIPB_001846</name>
    <name evidence="3" type="ORF">KIPB_001862</name>
    <name evidence="4" type="ORF">KIPB_001874</name>
</gene>
<sequence length="132" mass="14626">MPRPITIEDLLGAYDKVLALESTDTEGLGRIRPVPLTHNVCFDLAGRRFLELVTTNEGQQRLSVAESGYTPCPFPHNIDSGCVHEGILYLYLNKGSVRLYQLDSDMWSELTADTVPARKGPDDYTPMVGISL</sequence>
<dbReference type="AlphaFoldDB" id="A0A9K3GEF9"/>
<evidence type="ECO:0000313" key="4">
    <source>
        <dbReference type="EMBL" id="GIQ80984.1"/>
    </source>
</evidence>
<dbReference type="EMBL" id="BDIP01000081">
    <property type="protein sequence ID" value="GIQ79948.1"/>
    <property type="molecule type" value="Genomic_DNA"/>
</dbReference>
<evidence type="ECO:0000313" key="3">
    <source>
        <dbReference type="EMBL" id="GIQ80974.1"/>
    </source>
</evidence>
<evidence type="ECO:0000313" key="5">
    <source>
        <dbReference type="Proteomes" id="UP000265618"/>
    </source>
</evidence>
<protein>
    <submittedName>
        <fullName evidence="4">Uncharacterized protein</fullName>
    </submittedName>
</protein>
<proteinExistence type="predicted"/>
<dbReference type="Proteomes" id="UP000265618">
    <property type="component" value="Unassembled WGS sequence"/>
</dbReference>
<accession>A0A9K3GEF9</accession>
<dbReference type="EMBL" id="BDIP01000282">
    <property type="protein sequence ID" value="GIQ80984.1"/>
    <property type="molecule type" value="Genomic_DNA"/>
</dbReference>
<keyword evidence="5" id="KW-1185">Reference proteome</keyword>
<reference evidence="4 5" key="2">
    <citation type="journal article" date="2018" name="PLoS ONE">
        <title>The draft genome of Kipferlia bialata reveals reductive genome evolution in fornicate parasites.</title>
        <authorList>
            <person name="Tanifuji G."/>
            <person name="Takabayashi S."/>
            <person name="Kume K."/>
            <person name="Takagi M."/>
            <person name="Nakayama T."/>
            <person name="Kamikawa R."/>
            <person name="Inagaki Y."/>
            <person name="Hashimoto T."/>
        </authorList>
    </citation>
    <scope>NUCLEOTIDE SEQUENCE [LARGE SCALE GENOMIC DNA]</scope>
    <source>
        <strain evidence="4">NY0173</strain>
    </source>
</reference>
<reference evidence="4" key="1">
    <citation type="submission" date="2016-10" db="EMBL/GenBank/DDBJ databases">
        <authorList>
            <person name="Tanifuji G."/>
            <person name="Kume K."/>
            <person name="Nakayama T."/>
            <person name="Takabayashi S."/>
            <person name="Hashimoto T."/>
        </authorList>
    </citation>
    <scope>NUCLEOTIDE SEQUENCE</scope>
    <source>
        <strain evidence="4">NY0173</strain>
    </source>
</reference>
<comment type="caution">
    <text evidence="4">The sequence shown here is derived from an EMBL/GenBank/DDBJ whole genome shotgun (WGS) entry which is preliminary data.</text>
</comment>
<dbReference type="EMBL" id="BDIP01000281">
    <property type="protein sequence ID" value="GIQ80974.1"/>
    <property type="molecule type" value="Genomic_DNA"/>
</dbReference>
<dbReference type="EMBL" id="BDIP01000280">
    <property type="protein sequence ID" value="GIQ80960.1"/>
    <property type="molecule type" value="Genomic_DNA"/>
</dbReference>